<sequence length="172" mass="18590">MHNVAELLRLIHNLIRTGTIDAVDHDAARVRVQSGDLLTDWLMWIEVRAGNTRDWNPPTVGEQVIMFSPGGDPAAGIVLTGLYRQAHPAPSSDPNVIGRWLPDGTHIEYDHENHRLFIDCVGDIAVKATGTVTVDAKSIHHNQGNSVVTTGHICHFTGNPHGDGSSTVTAGK</sequence>
<evidence type="ECO:0000313" key="3">
    <source>
        <dbReference type="Proteomes" id="UP000219023"/>
    </source>
</evidence>
<dbReference type="Gene3D" id="2.40.50.230">
    <property type="entry name" value="Gp5 N-terminal domain"/>
    <property type="match status" value="1"/>
</dbReference>
<dbReference type="Gene3D" id="6.20.150.10">
    <property type="match status" value="1"/>
</dbReference>
<reference evidence="2 3" key="1">
    <citation type="submission" date="2017-08" db="EMBL/GenBank/DDBJ databases">
        <authorList>
            <person name="de Groot N.N."/>
        </authorList>
    </citation>
    <scope>NUCLEOTIDE SEQUENCE [LARGE SCALE GENOMIC DNA]</scope>
    <source>
        <strain evidence="2 3">USBA 855</strain>
    </source>
</reference>
<dbReference type="EMBL" id="OBQJ01000007">
    <property type="protein sequence ID" value="SOC56470.1"/>
    <property type="molecule type" value="Genomic_DNA"/>
</dbReference>
<dbReference type="InterPro" id="IPR006531">
    <property type="entry name" value="Gp5/Vgr_OB"/>
</dbReference>
<dbReference type="InterPro" id="IPR037026">
    <property type="entry name" value="Vgr_OB-fold_dom_sf"/>
</dbReference>
<dbReference type="NCBIfam" id="TIGR01644">
    <property type="entry name" value="phage_P2_V"/>
    <property type="match status" value="1"/>
</dbReference>
<accession>A0A285VQX3</accession>
<evidence type="ECO:0000259" key="1">
    <source>
        <dbReference type="Pfam" id="PF04717"/>
    </source>
</evidence>
<organism evidence="2 3">
    <name type="scientific">Chromohalobacter canadensis</name>
    <dbReference type="NCBI Taxonomy" id="141389"/>
    <lineage>
        <taxon>Bacteria</taxon>
        <taxon>Pseudomonadati</taxon>
        <taxon>Pseudomonadota</taxon>
        <taxon>Gammaproteobacteria</taxon>
        <taxon>Oceanospirillales</taxon>
        <taxon>Halomonadaceae</taxon>
        <taxon>Chromohalobacter</taxon>
    </lineage>
</organism>
<protein>
    <submittedName>
        <fullName evidence="2">Phage baseplate assembly protein V</fullName>
    </submittedName>
</protein>
<dbReference type="Proteomes" id="UP000219023">
    <property type="component" value="Unassembled WGS sequence"/>
</dbReference>
<dbReference type="RefSeq" id="WP_097023406.1">
    <property type="nucleotide sequence ID" value="NZ_OBQJ01000007.1"/>
</dbReference>
<proteinExistence type="predicted"/>
<feature type="domain" description="Gp5/Type VI secretion system Vgr protein OB-fold" evidence="1">
    <location>
        <begin position="16"/>
        <end position="83"/>
    </location>
</feature>
<dbReference type="AlphaFoldDB" id="A0A285VQX3"/>
<dbReference type="OrthoDB" id="4931325at2"/>
<name>A0A285VQX3_9GAMM</name>
<evidence type="ECO:0000313" key="2">
    <source>
        <dbReference type="EMBL" id="SOC56470.1"/>
    </source>
</evidence>
<dbReference type="Pfam" id="PF04717">
    <property type="entry name" value="Phage_base_V"/>
    <property type="match status" value="1"/>
</dbReference>
<gene>
    <name evidence="2" type="ORF">SAMN05421509_10766</name>
</gene>
<dbReference type="InterPro" id="IPR013046">
    <property type="entry name" value="GpV/Gp45"/>
</dbReference>